<dbReference type="RefSeq" id="WP_184691649.1">
    <property type="nucleotide sequence ID" value="NZ_JACHJN010000005.1"/>
</dbReference>
<comment type="caution">
    <text evidence="4">The sequence shown here is derived from an EMBL/GenBank/DDBJ whole genome shotgun (WGS) entry which is preliminary data.</text>
</comment>
<evidence type="ECO:0000256" key="1">
    <source>
        <dbReference type="ARBA" id="ARBA00009013"/>
    </source>
</evidence>
<dbReference type="CDD" id="cd07043">
    <property type="entry name" value="STAS_anti-anti-sigma_factors"/>
    <property type="match status" value="1"/>
</dbReference>
<proteinExistence type="inferred from homology"/>
<dbReference type="PANTHER" id="PTHR33495:SF2">
    <property type="entry name" value="ANTI-SIGMA FACTOR ANTAGONIST TM_1081-RELATED"/>
    <property type="match status" value="1"/>
</dbReference>
<dbReference type="SUPFAM" id="SSF52091">
    <property type="entry name" value="SpoIIaa-like"/>
    <property type="match status" value="1"/>
</dbReference>
<dbReference type="EMBL" id="JACHJN010000005">
    <property type="protein sequence ID" value="MBB5956859.1"/>
    <property type="molecule type" value="Genomic_DNA"/>
</dbReference>
<dbReference type="InterPro" id="IPR002645">
    <property type="entry name" value="STAS_dom"/>
</dbReference>
<dbReference type="AlphaFoldDB" id="A0A841CHS9"/>
<organism evidence="4 5">
    <name type="scientific">Saccharothrix tamanrassetensis</name>
    <dbReference type="NCBI Taxonomy" id="1051531"/>
    <lineage>
        <taxon>Bacteria</taxon>
        <taxon>Bacillati</taxon>
        <taxon>Actinomycetota</taxon>
        <taxon>Actinomycetes</taxon>
        <taxon>Pseudonocardiales</taxon>
        <taxon>Pseudonocardiaceae</taxon>
        <taxon>Saccharothrix</taxon>
    </lineage>
</organism>
<dbReference type="PROSITE" id="PS50801">
    <property type="entry name" value="STAS"/>
    <property type="match status" value="1"/>
</dbReference>
<accession>A0A841CHS9</accession>
<protein>
    <recommendedName>
        <fullName evidence="2">Anti-sigma factor antagonist</fullName>
    </recommendedName>
</protein>
<evidence type="ECO:0000313" key="5">
    <source>
        <dbReference type="Proteomes" id="UP000547510"/>
    </source>
</evidence>
<dbReference type="PANTHER" id="PTHR33495">
    <property type="entry name" value="ANTI-SIGMA FACTOR ANTAGONIST TM_1081-RELATED-RELATED"/>
    <property type="match status" value="1"/>
</dbReference>
<sequence length="115" mass="12588">MEQPLITVRTSWHGDVLLVAVSGEIDLDTAPRVRSALRTTTAVVLDLREVTFFGSTGIQLLLDAHHDIRDLAVVASSRTVLRALEVTDLARYLPLCPSPDAAFDHVRRTARTCPG</sequence>
<dbReference type="Gene3D" id="3.30.750.24">
    <property type="entry name" value="STAS domain"/>
    <property type="match status" value="1"/>
</dbReference>
<keyword evidence="5" id="KW-1185">Reference proteome</keyword>
<dbReference type="GO" id="GO:0043856">
    <property type="term" value="F:anti-sigma factor antagonist activity"/>
    <property type="evidence" value="ECO:0007669"/>
    <property type="project" value="InterPro"/>
</dbReference>
<evidence type="ECO:0000313" key="4">
    <source>
        <dbReference type="EMBL" id="MBB5956859.1"/>
    </source>
</evidence>
<dbReference type="NCBIfam" id="TIGR00377">
    <property type="entry name" value="ant_ant_sig"/>
    <property type="match status" value="1"/>
</dbReference>
<reference evidence="4 5" key="1">
    <citation type="submission" date="2020-08" db="EMBL/GenBank/DDBJ databases">
        <title>Genomic Encyclopedia of Type Strains, Phase III (KMG-III): the genomes of soil and plant-associated and newly described type strains.</title>
        <authorList>
            <person name="Whitman W."/>
        </authorList>
    </citation>
    <scope>NUCLEOTIDE SEQUENCE [LARGE SCALE GENOMIC DNA]</scope>
    <source>
        <strain evidence="4 5">CECT 8640</strain>
    </source>
</reference>
<dbReference type="Pfam" id="PF01740">
    <property type="entry name" value="STAS"/>
    <property type="match status" value="1"/>
</dbReference>
<dbReference type="Proteomes" id="UP000547510">
    <property type="component" value="Unassembled WGS sequence"/>
</dbReference>
<gene>
    <name evidence="4" type="ORF">FHS29_003452</name>
</gene>
<name>A0A841CHS9_9PSEU</name>
<feature type="domain" description="STAS" evidence="3">
    <location>
        <begin position="6"/>
        <end position="106"/>
    </location>
</feature>
<evidence type="ECO:0000256" key="2">
    <source>
        <dbReference type="RuleBase" id="RU003749"/>
    </source>
</evidence>
<comment type="similarity">
    <text evidence="1 2">Belongs to the anti-sigma-factor antagonist family.</text>
</comment>
<evidence type="ECO:0000259" key="3">
    <source>
        <dbReference type="PROSITE" id="PS50801"/>
    </source>
</evidence>
<dbReference type="InterPro" id="IPR003658">
    <property type="entry name" value="Anti-sigma_ant"/>
</dbReference>
<dbReference type="InterPro" id="IPR036513">
    <property type="entry name" value="STAS_dom_sf"/>
</dbReference>